<dbReference type="InterPro" id="IPR006258">
    <property type="entry name" value="Lipoamide_DH"/>
</dbReference>
<name>C7LKC7_KARMS</name>
<evidence type="ECO:0000259" key="18">
    <source>
        <dbReference type="Pfam" id="PF07992"/>
    </source>
</evidence>
<feature type="active site" description="Proton acceptor" evidence="13">
    <location>
        <position position="446"/>
    </location>
</feature>
<dbReference type="AlphaFoldDB" id="C7LKC7"/>
<feature type="binding site" evidence="14">
    <location>
        <position position="272"/>
    </location>
    <ligand>
        <name>NAD(+)</name>
        <dbReference type="ChEBI" id="CHEBI:57540"/>
    </ligand>
</feature>
<evidence type="ECO:0000256" key="7">
    <source>
        <dbReference type="ARBA" id="ARBA00022827"/>
    </source>
</evidence>
<evidence type="ECO:0000256" key="15">
    <source>
        <dbReference type="PIRSR" id="PIRSR000350-4"/>
    </source>
</evidence>
<evidence type="ECO:0000256" key="2">
    <source>
        <dbReference type="ARBA" id="ARBA00007532"/>
    </source>
</evidence>
<dbReference type="SUPFAM" id="SSF55424">
    <property type="entry name" value="FAD/NAD-linked reductases, dimerisation (C-terminal) domain"/>
    <property type="match status" value="1"/>
</dbReference>
<feature type="binding site" evidence="14">
    <location>
        <begin position="179"/>
        <end position="186"/>
    </location>
    <ligand>
        <name>NAD(+)</name>
        <dbReference type="ChEBI" id="CHEBI:57540"/>
    </ligand>
</feature>
<evidence type="ECO:0000256" key="13">
    <source>
        <dbReference type="PIRSR" id="PIRSR000350-2"/>
    </source>
</evidence>
<evidence type="ECO:0000256" key="4">
    <source>
        <dbReference type="ARBA" id="ARBA00016961"/>
    </source>
</evidence>
<evidence type="ECO:0000256" key="8">
    <source>
        <dbReference type="ARBA" id="ARBA00023002"/>
    </source>
</evidence>
<dbReference type="HOGENOM" id="CLU_016755_0_2_10"/>
<keyword evidence="8 16" id="KW-0560">Oxidoreductase</keyword>
<dbReference type="InterPro" id="IPR012999">
    <property type="entry name" value="Pyr_OxRdtase_I_AS"/>
</dbReference>
<dbReference type="NCBIfam" id="TIGR01350">
    <property type="entry name" value="lipoamide_DH"/>
    <property type="match status" value="1"/>
</dbReference>
<keyword evidence="11 16" id="KW-0676">Redox-active center</keyword>
<dbReference type="GO" id="GO:0005737">
    <property type="term" value="C:cytoplasm"/>
    <property type="evidence" value="ECO:0007669"/>
    <property type="project" value="UniProtKB-SubCell"/>
</dbReference>
<comment type="cofactor">
    <cofactor evidence="14 16">
        <name>FAD</name>
        <dbReference type="ChEBI" id="CHEBI:57692"/>
    </cofactor>
    <text evidence="14 16">Binds 1 FAD per subunit.</text>
</comment>
<evidence type="ECO:0000256" key="11">
    <source>
        <dbReference type="ARBA" id="ARBA00023284"/>
    </source>
</evidence>
<proteinExistence type="inferred from homology"/>
<keyword evidence="9 14" id="KW-0520">NAD</keyword>
<dbReference type="PANTHER" id="PTHR22912">
    <property type="entry name" value="DISULFIDE OXIDOREDUCTASE"/>
    <property type="match status" value="1"/>
</dbReference>
<dbReference type="KEGG" id="sms:SMDSEM_186"/>
<dbReference type="FunFam" id="3.30.390.30:FF:000001">
    <property type="entry name" value="Dihydrolipoyl dehydrogenase"/>
    <property type="match status" value="1"/>
</dbReference>
<comment type="catalytic activity">
    <reaction evidence="12 16">
        <text>N(6)-[(R)-dihydrolipoyl]-L-lysyl-[protein] + NAD(+) = N(6)-[(R)-lipoyl]-L-lysyl-[protein] + NADH + H(+)</text>
        <dbReference type="Rhea" id="RHEA:15045"/>
        <dbReference type="Rhea" id="RHEA-COMP:10474"/>
        <dbReference type="Rhea" id="RHEA-COMP:10475"/>
        <dbReference type="ChEBI" id="CHEBI:15378"/>
        <dbReference type="ChEBI" id="CHEBI:57540"/>
        <dbReference type="ChEBI" id="CHEBI:57945"/>
        <dbReference type="ChEBI" id="CHEBI:83099"/>
        <dbReference type="ChEBI" id="CHEBI:83100"/>
        <dbReference type="EC" id="1.8.1.4"/>
    </reaction>
</comment>
<accession>C7LKC7</accession>
<gene>
    <name evidence="19" type="primary">lpdA</name>
    <name evidence="19" type="ordered locus">SMDSEM_186</name>
</gene>
<dbReference type="PRINTS" id="PR00411">
    <property type="entry name" value="PNDRDTASEI"/>
</dbReference>
<protein>
    <recommendedName>
        <fullName evidence="4 16">Dihydrolipoyl dehydrogenase</fullName>
        <ecNumber evidence="3 16">1.8.1.4</ecNumber>
    </recommendedName>
</protein>
<comment type="similarity">
    <text evidence="2 16">Belongs to the class-I pyridine nucleotide-disulfide oxidoreductase family.</text>
</comment>
<dbReference type="Pfam" id="PF02852">
    <property type="entry name" value="Pyr_redox_dim"/>
    <property type="match status" value="1"/>
</dbReference>
<dbReference type="PRINTS" id="PR00368">
    <property type="entry name" value="FADPNR"/>
</dbReference>
<evidence type="ECO:0000256" key="1">
    <source>
        <dbReference type="ARBA" id="ARBA00004496"/>
    </source>
</evidence>
<dbReference type="InterPro" id="IPR001100">
    <property type="entry name" value="Pyr_nuc-diS_OxRdtase"/>
</dbReference>
<dbReference type="PROSITE" id="PS00076">
    <property type="entry name" value="PYRIDINE_REDOX_1"/>
    <property type="match status" value="1"/>
</dbReference>
<feature type="binding site" evidence="14">
    <location>
        <position position="313"/>
    </location>
    <ligand>
        <name>FAD</name>
        <dbReference type="ChEBI" id="CHEBI:57692"/>
    </ligand>
</feature>
<feature type="binding site" evidence="14">
    <location>
        <position position="49"/>
    </location>
    <ligand>
        <name>FAD</name>
        <dbReference type="ChEBI" id="CHEBI:57692"/>
    </ligand>
</feature>
<reference evidence="19 20" key="1">
    <citation type="journal article" date="2009" name="Proc. Natl. Acad. Sci. U.S.A.">
        <title>Convergent evolution of metabolic roles in bacterial co-symbionts of insects.</title>
        <authorList>
            <person name="McCutcheon J.P."/>
            <person name="McDonald B.R."/>
            <person name="Moran N.A."/>
        </authorList>
    </citation>
    <scope>NUCLEOTIDE SEQUENCE [LARGE SCALE GENOMIC DNA]</scope>
    <source>
        <strain evidence="19 20">SMDSEM</strain>
    </source>
</reference>
<feature type="domain" description="Pyridine nucleotide-disulphide oxidoreductase dimerisation" evidence="17">
    <location>
        <begin position="348"/>
        <end position="456"/>
    </location>
</feature>
<evidence type="ECO:0000256" key="9">
    <source>
        <dbReference type="ARBA" id="ARBA00023027"/>
    </source>
</evidence>
<dbReference type="SUPFAM" id="SSF51905">
    <property type="entry name" value="FAD/NAD(P)-binding domain"/>
    <property type="match status" value="1"/>
</dbReference>
<dbReference type="Gene3D" id="3.50.50.60">
    <property type="entry name" value="FAD/NAD(P)-binding domain"/>
    <property type="match status" value="2"/>
</dbReference>
<dbReference type="Proteomes" id="UP000008074">
    <property type="component" value="Chromosome"/>
</dbReference>
<evidence type="ECO:0000256" key="12">
    <source>
        <dbReference type="ARBA" id="ARBA00049187"/>
    </source>
</evidence>
<dbReference type="EMBL" id="CP001605">
    <property type="protein sequence ID" value="ACU52889.1"/>
    <property type="molecule type" value="Genomic_DNA"/>
</dbReference>
<evidence type="ECO:0000313" key="19">
    <source>
        <dbReference type="EMBL" id="ACU52889.1"/>
    </source>
</evidence>
<evidence type="ECO:0000259" key="17">
    <source>
        <dbReference type="Pfam" id="PF02852"/>
    </source>
</evidence>
<keyword evidence="5" id="KW-0963">Cytoplasm</keyword>
<keyword evidence="7 14" id="KW-0274">FAD</keyword>
<comment type="miscellaneous">
    <text evidence="16">The active site is a redox-active disulfide bond.</text>
</comment>
<feature type="disulfide bond" description="Redox-active" evidence="15">
    <location>
        <begin position="40"/>
        <end position="45"/>
    </location>
</feature>
<sequence length="467" mass="51761">MSFDLIIIGSGPGGYVAAIRAAQLGLKTAIVEKENLGGVCLNWGCIPTKSLLKSANIFNSLKQASQYGIIINNIKFDFKKIIYRSRILSEKMNKGVLSLLKKNNIKIIYGKAKLLKKNIVNVKDKFGNETKYNALNIIIATGSKSRNFNSIKNRKLINIINSREALLLKTIPKTILIIGSGAIGLEFAYFYNSFGSKIYIIEKMSNILPSSDLDISIHLKKILKKNGVIIKTSSIIKDFIYLNDKQCTKVIINNSKNETEILYVDVIISAIGICPNTENLGLENLGIKQNNTKHICVDKYYSTNVKGYYAIGDVIPSISLAHVASYEGIICVEKITGLNPSPLNYNNVPMCIYTNPEISYVGYSEKEALKKGFKLKIGKFPFTALGKAKVNDATDGFIKIIFEKKYGELLGCHMIGSGVTELISEIVVARQLETTLFDFLKCIHPHPTISESIIEAINNAEKKCIHI</sequence>
<dbReference type="InterPro" id="IPR050151">
    <property type="entry name" value="Class-I_Pyr_Nuc-Dis_Oxidored"/>
</dbReference>
<dbReference type="STRING" id="595499.SMDSEM_186"/>
<feature type="domain" description="FAD/NAD(P)-binding" evidence="18">
    <location>
        <begin position="3"/>
        <end position="328"/>
    </location>
</feature>
<feature type="binding site" evidence="14">
    <location>
        <position position="202"/>
    </location>
    <ligand>
        <name>NAD(+)</name>
        <dbReference type="ChEBI" id="CHEBI:57540"/>
    </ligand>
</feature>
<evidence type="ECO:0000256" key="14">
    <source>
        <dbReference type="PIRSR" id="PIRSR000350-3"/>
    </source>
</evidence>
<dbReference type="Gene3D" id="3.30.390.30">
    <property type="match status" value="1"/>
</dbReference>
<evidence type="ECO:0000256" key="3">
    <source>
        <dbReference type="ARBA" id="ARBA00012608"/>
    </source>
</evidence>
<keyword evidence="10" id="KW-1015">Disulfide bond</keyword>
<evidence type="ECO:0000256" key="6">
    <source>
        <dbReference type="ARBA" id="ARBA00022630"/>
    </source>
</evidence>
<organism evidence="19 20">
    <name type="scientific">Karelsulcia muelleri (strain SMDSEM)</name>
    <name type="common">Sulcia muelleri</name>
    <dbReference type="NCBI Taxonomy" id="595499"/>
    <lineage>
        <taxon>Bacteria</taxon>
        <taxon>Pseudomonadati</taxon>
        <taxon>Bacteroidota</taxon>
        <taxon>Flavobacteriia</taxon>
        <taxon>Flavobacteriales</taxon>
        <taxon>Candidatus Karelsulcia</taxon>
    </lineage>
</organism>
<dbReference type="InterPro" id="IPR036188">
    <property type="entry name" value="FAD/NAD-bd_sf"/>
</dbReference>
<dbReference type="PIRSF" id="PIRSF000350">
    <property type="entry name" value="Mercury_reductase_MerA"/>
    <property type="match status" value="1"/>
</dbReference>
<dbReference type="PANTHER" id="PTHR22912:SF217">
    <property type="entry name" value="DIHYDROLIPOYL DEHYDROGENASE"/>
    <property type="match status" value="1"/>
</dbReference>
<evidence type="ECO:0000256" key="10">
    <source>
        <dbReference type="ARBA" id="ARBA00023157"/>
    </source>
</evidence>
<comment type="subcellular location">
    <subcellularLocation>
        <location evidence="1">Cytoplasm</location>
    </subcellularLocation>
</comment>
<evidence type="ECO:0000313" key="20">
    <source>
        <dbReference type="Proteomes" id="UP000008074"/>
    </source>
</evidence>
<dbReference type="Pfam" id="PF07992">
    <property type="entry name" value="Pyr_redox_2"/>
    <property type="match status" value="1"/>
</dbReference>
<dbReference type="InterPro" id="IPR016156">
    <property type="entry name" value="FAD/NAD-linked_Rdtase_dimer_sf"/>
</dbReference>
<evidence type="ECO:0000256" key="5">
    <source>
        <dbReference type="ARBA" id="ARBA00022490"/>
    </source>
</evidence>
<keyword evidence="6 16" id="KW-0285">Flavoprotein</keyword>
<evidence type="ECO:0000256" key="16">
    <source>
        <dbReference type="RuleBase" id="RU003692"/>
    </source>
</evidence>
<dbReference type="InterPro" id="IPR023753">
    <property type="entry name" value="FAD/NAD-binding_dom"/>
</dbReference>
<keyword evidence="14" id="KW-0547">Nucleotide-binding</keyword>
<dbReference type="InterPro" id="IPR004099">
    <property type="entry name" value="Pyr_nucl-diS_OxRdtase_dimer"/>
</dbReference>
<dbReference type="EC" id="1.8.1.4" evidence="3 16"/>
<dbReference type="GO" id="GO:0006103">
    <property type="term" value="P:2-oxoglutarate metabolic process"/>
    <property type="evidence" value="ECO:0007669"/>
    <property type="project" value="TreeGrafter"/>
</dbReference>
<feature type="binding site" evidence="14">
    <location>
        <begin position="141"/>
        <end position="143"/>
    </location>
    <ligand>
        <name>FAD</name>
        <dbReference type="ChEBI" id="CHEBI:57692"/>
    </ligand>
</feature>
<dbReference type="GO" id="GO:0004148">
    <property type="term" value="F:dihydrolipoyl dehydrogenase (NADH) activity"/>
    <property type="evidence" value="ECO:0007669"/>
    <property type="project" value="UniProtKB-EC"/>
</dbReference>
<dbReference type="GO" id="GO:0050660">
    <property type="term" value="F:flavin adenine dinucleotide binding"/>
    <property type="evidence" value="ECO:0007669"/>
    <property type="project" value="InterPro"/>
</dbReference>